<dbReference type="CDD" id="cd01992">
    <property type="entry name" value="TilS_N"/>
    <property type="match status" value="1"/>
</dbReference>
<keyword evidence="9" id="KW-1185">Reference proteome</keyword>
<dbReference type="PANTHER" id="PTHR43033:SF1">
    <property type="entry name" value="TRNA(ILE)-LYSIDINE SYNTHASE-RELATED"/>
    <property type="match status" value="1"/>
</dbReference>
<evidence type="ECO:0000256" key="1">
    <source>
        <dbReference type="ARBA" id="ARBA00022598"/>
    </source>
</evidence>
<dbReference type="GO" id="GO:0032267">
    <property type="term" value="F:tRNA(Ile)-lysidine synthase activity"/>
    <property type="evidence" value="ECO:0007669"/>
    <property type="project" value="UniProtKB-EC"/>
</dbReference>
<evidence type="ECO:0000256" key="5">
    <source>
        <dbReference type="ARBA" id="ARBA00048539"/>
    </source>
</evidence>
<comment type="catalytic activity">
    <reaction evidence="5 6">
        <text>cytidine(34) in tRNA(Ile2) + L-lysine + ATP = lysidine(34) in tRNA(Ile2) + AMP + diphosphate + H(+)</text>
        <dbReference type="Rhea" id="RHEA:43744"/>
        <dbReference type="Rhea" id="RHEA-COMP:10625"/>
        <dbReference type="Rhea" id="RHEA-COMP:10670"/>
        <dbReference type="ChEBI" id="CHEBI:15378"/>
        <dbReference type="ChEBI" id="CHEBI:30616"/>
        <dbReference type="ChEBI" id="CHEBI:32551"/>
        <dbReference type="ChEBI" id="CHEBI:33019"/>
        <dbReference type="ChEBI" id="CHEBI:82748"/>
        <dbReference type="ChEBI" id="CHEBI:83665"/>
        <dbReference type="ChEBI" id="CHEBI:456215"/>
        <dbReference type="EC" id="6.3.4.19"/>
    </reaction>
</comment>
<dbReference type="NCBIfam" id="TIGR02432">
    <property type="entry name" value="lysidine_TilS_N"/>
    <property type="match status" value="1"/>
</dbReference>
<keyword evidence="2 6" id="KW-0819">tRNA processing</keyword>
<dbReference type="InterPro" id="IPR012094">
    <property type="entry name" value="tRNA_Ile_lys_synt"/>
</dbReference>
<keyword evidence="4 6" id="KW-0067">ATP-binding</keyword>
<dbReference type="Pfam" id="PF01171">
    <property type="entry name" value="ATP_bind_3"/>
    <property type="match status" value="1"/>
</dbReference>
<gene>
    <name evidence="6 8" type="primary">tilS</name>
    <name evidence="8" type="ORF">E1B25_06560</name>
</gene>
<evidence type="ECO:0000256" key="6">
    <source>
        <dbReference type="HAMAP-Rule" id="MF_01161"/>
    </source>
</evidence>
<dbReference type="GO" id="GO:0005524">
    <property type="term" value="F:ATP binding"/>
    <property type="evidence" value="ECO:0007669"/>
    <property type="project" value="UniProtKB-UniRule"/>
</dbReference>
<dbReference type="InterPro" id="IPR012795">
    <property type="entry name" value="tRNA_Ile_lys_synt_N"/>
</dbReference>
<comment type="caution">
    <text evidence="8">The sequence shown here is derived from an EMBL/GenBank/DDBJ whole genome shotgun (WGS) entry which is preliminary data.</text>
</comment>
<comment type="domain">
    <text evidence="6">The N-terminal region contains the highly conserved SGGXDS motif, predicted to be a P-loop motif involved in ATP binding.</text>
</comment>
<proteinExistence type="inferred from homology"/>
<dbReference type="InterPro" id="IPR014729">
    <property type="entry name" value="Rossmann-like_a/b/a_fold"/>
</dbReference>
<dbReference type="SUPFAM" id="SSF52402">
    <property type="entry name" value="Adenine nucleotide alpha hydrolases-like"/>
    <property type="match status" value="1"/>
</dbReference>
<dbReference type="InterPro" id="IPR011063">
    <property type="entry name" value="TilS/TtcA_N"/>
</dbReference>
<organism evidence="8 9">
    <name type="scientific">Antarcticimicrobium sediminis</name>
    <dbReference type="NCBI Taxonomy" id="2546227"/>
    <lineage>
        <taxon>Bacteria</taxon>
        <taxon>Pseudomonadati</taxon>
        <taxon>Pseudomonadota</taxon>
        <taxon>Alphaproteobacteria</taxon>
        <taxon>Rhodobacterales</taxon>
        <taxon>Paracoccaceae</taxon>
        <taxon>Antarcticimicrobium</taxon>
    </lineage>
</organism>
<evidence type="ECO:0000313" key="8">
    <source>
        <dbReference type="EMBL" id="TDE39709.1"/>
    </source>
</evidence>
<sequence length="417" mass="44106">MTPSDDDILALVRGWFGPVPPAKLAIALSGGGDSVALLHILTRAFAPGQVQLFAATVDHGLRAEAAQEAEQAGQQAAALGVAHTVLRWRGWQGRGNLQDVARSARYDLLCDWAQAQGIGALAVAHTADDQAETLLMRLGRAAGVAGLSGIPARRLRGGVMILRPLLDIGRADLRAYLRRNGLSWAEDPSNQDLRYTRVRARAAMADLAPLDVTPAALASVARNMARADEALGWAAFEAARHASRVVAGCVVLAPRALRLMPEEIARRLLLGALGWVGGGAYPPRRRPLAALLEDLHQGRPATLAGCRVVHHRDEIWICREVKALHDARVAPGALWDRRWRVTGPQPKGCEIAALGAAGLAQCPDRAETGLPRAALEPSPAVWRGGALIAAPLAGWGAGWRAESAAEGPGFPAGLLSH</sequence>
<reference evidence="8 9" key="1">
    <citation type="submission" date="2019-03" db="EMBL/GenBank/DDBJ databases">
        <authorList>
            <person name="Zhang S."/>
        </authorList>
    </citation>
    <scope>NUCLEOTIDE SEQUENCE [LARGE SCALE GENOMIC DNA]</scope>
    <source>
        <strain evidence="8 9">S4J41</strain>
    </source>
</reference>
<evidence type="ECO:0000256" key="4">
    <source>
        <dbReference type="ARBA" id="ARBA00022840"/>
    </source>
</evidence>
<evidence type="ECO:0000256" key="2">
    <source>
        <dbReference type="ARBA" id="ARBA00022694"/>
    </source>
</evidence>
<comment type="subcellular location">
    <subcellularLocation>
        <location evidence="6">Cytoplasm</location>
    </subcellularLocation>
</comment>
<dbReference type="GO" id="GO:0005737">
    <property type="term" value="C:cytoplasm"/>
    <property type="evidence" value="ECO:0007669"/>
    <property type="project" value="UniProtKB-SubCell"/>
</dbReference>
<protein>
    <recommendedName>
        <fullName evidence="6">tRNA(Ile)-lysidine synthase</fullName>
        <ecNumber evidence="6">6.3.4.19</ecNumber>
    </recommendedName>
    <alternativeName>
        <fullName evidence="6">tRNA(Ile)-2-lysyl-cytidine synthase</fullName>
    </alternativeName>
    <alternativeName>
        <fullName evidence="6">tRNA(Ile)-lysidine synthetase</fullName>
    </alternativeName>
</protein>
<feature type="binding site" evidence="6">
    <location>
        <begin position="29"/>
        <end position="34"/>
    </location>
    <ligand>
        <name>ATP</name>
        <dbReference type="ChEBI" id="CHEBI:30616"/>
    </ligand>
</feature>
<name>A0A4R5EXD6_9RHOB</name>
<dbReference type="AlphaFoldDB" id="A0A4R5EXD6"/>
<feature type="domain" description="tRNA(Ile)-lysidine/2-thiocytidine synthase N-terminal" evidence="7">
    <location>
        <begin position="24"/>
        <end position="202"/>
    </location>
</feature>
<dbReference type="EMBL" id="SMFP01000003">
    <property type="protein sequence ID" value="TDE39709.1"/>
    <property type="molecule type" value="Genomic_DNA"/>
</dbReference>
<dbReference type="OrthoDB" id="9807403at2"/>
<keyword evidence="6" id="KW-0963">Cytoplasm</keyword>
<dbReference type="Gene3D" id="3.40.50.620">
    <property type="entry name" value="HUPs"/>
    <property type="match status" value="1"/>
</dbReference>
<accession>A0A4R5EXD6</accession>
<dbReference type="GO" id="GO:0006400">
    <property type="term" value="P:tRNA modification"/>
    <property type="evidence" value="ECO:0007669"/>
    <property type="project" value="UniProtKB-UniRule"/>
</dbReference>
<keyword evidence="3 6" id="KW-0547">Nucleotide-binding</keyword>
<dbReference type="HAMAP" id="MF_01161">
    <property type="entry name" value="tRNA_Ile_lys_synt"/>
    <property type="match status" value="1"/>
</dbReference>
<dbReference type="RefSeq" id="WP_132827963.1">
    <property type="nucleotide sequence ID" value="NZ_SMFP01000003.1"/>
</dbReference>
<comment type="function">
    <text evidence="6">Ligates lysine onto the cytidine present at position 34 of the AUA codon-specific tRNA(Ile) that contains the anticodon CAU, in an ATP-dependent manner. Cytidine is converted to lysidine, thus changing the amino acid specificity of the tRNA from methionine to isoleucine.</text>
</comment>
<evidence type="ECO:0000313" key="9">
    <source>
        <dbReference type="Proteomes" id="UP000294662"/>
    </source>
</evidence>
<dbReference type="Proteomes" id="UP000294662">
    <property type="component" value="Unassembled WGS sequence"/>
</dbReference>
<dbReference type="PANTHER" id="PTHR43033">
    <property type="entry name" value="TRNA(ILE)-LYSIDINE SYNTHASE-RELATED"/>
    <property type="match status" value="1"/>
</dbReference>
<dbReference type="EC" id="6.3.4.19" evidence="6"/>
<comment type="similarity">
    <text evidence="6">Belongs to the tRNA(Ile)-lysidine synthase family.</text>
</comment>
<evidence type="ECO:0000256" key="3">
    <source>
        <dbReference type="ARBA" id="ARBA00022741"/>
    </source>
</evidence>
<evidence type="ECO:0000259" key="7">
    <source>
        <dbReference type="Pfam" id="PF01171"/>
    </source>
</evidence>
<keyword evidence="1 6" id="KW-0436">Ligase</keyword>